<accession>A0ABS3IBJ2</accession>
<feature type="transmembrane region" description="Helical" evidence="2">
    <location>
        <begin position="120"/>
        <end position="141"/>
    </location>
</feature>
<name>A0ABS3IBJ2_9MICO</name>
<protein>
    <submittedName>
        <fullName evidence="4">Molybdopterin-dependent oxidoreductase</fullName>
    </submittedName>
</protein>
<feature type="compositionally biased region" description="Polar residues" evidence="1">
    <location>
        <begin position="518"/>
        <end position="528"/>
    </location>
</feature>
<dbReference type="SUPFAM" id="SSF56524">
    <property type="entry name" value="Oxidoreductase molybdopterin-binding domain"/>
    <property type="match status" value="1"/>
</dbReference>
<dbReference type="InterPro" id="IPR014756">
    <property type="entry name" value="Ig_E-set"/>
</dbReference>
<keyword evidence="2" id="KW-1133">Transmembrane helix</keyword>
<sequence length="549" mass="56583">MNPGDKRGALAAVAGIVTGGLGLAVSELLSAVIAPGSSTIFAGGAAVVDVVPPWLKDFAVEWFGTADKAVLLGSMGVVLAAGAALAGWLERRRAGTGVALLVLVGLAGAALAVTRPGATPLWAAPSLVGIGVAVPVLRAAVRALGTRPATPPARDDETDAAPGGRGADESRDAHAGSTTTPLDGAVPSAPSSAPDRRRFLQLTGLAAAGALVALAASQAIGAGGRAVEAVRERFRLPGAARPADPVPAGADLSVEGVAPYVTPNDDFYRIDTALRVPEVDPSDWSLRVTGMVDEPFEIGWDELVALPMTEHHVTLACVSNAVGGDLIGNALWLGYPVRELLERARPQAGADMVLSRSVDGFTAGTPLEVLTDPDRTSLLAIGMNGEPLPTRHGFPARLVVPGLYGYVSATKWVTELKVTTFDEDEGYWTPRGWSALGPIKVQSRIDVPRGFANLGAGEVVVAGVAWAQHVGIESVEVRADDGDWVPAELAESVGPDTWRQWRAVLDLDEGDHTVSVRATNADGETQTDAEAPPAPDGATGHHTVAFTVS</sequence>
<evidence type="ECO:0000256" key="2">
    <source>
        <dbReference type="SAM" id="Phobius"/>
    </source>
</evidence>
<feature type="transmembrane region" description="Helical" evidence="2">
    <location>
        <begin position="199"/>
        <end position="220"/>
    </location>
</feature>
<gene>
    <name evidence="4" type="ORF">J0911_13245</name>
</gene>
<organism evidence="4 5">
    <name type="scientific">Myceligenerans salitolerans</name>
    <dbReference type="NCBI Taxonomy" id="1230528"/>
    <lineage>
        <taxon>Bacteria</taxon>
        <taxon>Bacillati</taxon>
        <taxon>Actinomycetota</taxon>
        <taxon>Actinomycetes</taxon>
        <taxon>Micrococcales</taxon>
        <taxon>Promicromonosporaceae</taxon>
        <taxon>Myceligenerans</taxon>
    </lineage>
</organism>
<reference evidence="5" key="2">
    <citation type="submission" date="2023-07" db="EMBL/GenBank/DDBJ databases">
        <title>Myceligenerans salitolerans sp. nov., a halotolerant actinomycete isolated from a salt lake in Xinjiang, China.</title>
        <authorList>
            <person name="Guan T."/>
        </authorList>
    </citation>
    <scope>NUCLEOTIDE SEQUENCE [LARGE SCALE GENOMIC DNA]</scope>
    <source>
        <strain evidence="5">XHU 5031</strain>
    </source>
</reference>
<feature type="domain" description="Oxidoreductase molybdopterin-binding" evidence="3">
    <location>
        <begin position="274"/>
        <end position="428"/>
    </location>
</feature>
<dbReference type="Pfam" id="PF00174">
    <property type="entry name" value="Oxidored_molyb"/>
    <property type="match status" value="1"/>
</dbReference>
<feature type="transmembrane region" description="Helical" evidence="2">
    <location>
        <begin position="96"/>
        <end position="114"/>
    </location>
</feature>
<dbReference type="InterPro" id="IPR000572">
    <property type="entry name" value="OxRdtase_Mopterin-bd_dom"/>
</dbReference>
<comment type="caution">
    <text evidence="4">The sequence shown here is derived from an EMBL/GenBank/DDBJ whole genome shotgun (WGS) entry which is preliminary data.</text>
</comment>
<dbReference type="PANTHER" id="PTHR19372">
    <property type="entry name" value="SULFITE REDUCTASE"/>
    <property type="match status" value="1"/>
</dbReference>
<keyword evidence="2" id="KW-0812">Transmembrane</keyword>
<evidence type="ECO:0000256" key="1">
    <source>
        <dbReference type="SAM" id="MobiDB-lite"/>
    </source>
</evidence>
<evidence type="ECO:0000259" key="3">
    <source>
        <dbReference type="Pfam" id="PF00174"/>
    </source>
</evidence>
<dbReference type="PANTHER" id="PTHR19372:SF7">
    <property type="entry name" value="SULFITE OXIDASE, MITOCHONDRIAL"/>
    <property type="match status" value="1"/>
</dbReference>
<dbReference type="EMBL" id="JAFMPK010000046">
    <property type="protein sequence ID" value="MBO0609991.1"/>
    <property type="molecule type" value="Genomic_DNA"/>
</dbReference>
<evidence type="ECO:0000313" key="4">
    <source>
        <dbReference type="EMBL" id="MBO0609991.1"/>
    </source>
</evidence>
<feature type="region of interest" description="Disordered" evidence="1">
    <location>
        <begin position="146"/>
        <end position="194"/>
    </location>
</feature>
<keyword evidence="2" id="KW-0472">Membrane</keyword>
<dbReference type="RefSeq" id="WP_207275931.1">
    <property type="nucleotide sequence ID" value="NZ_JAFMPK010000046.1"/>
</dbReference>
<dbReference type="SUPFAM" id="SSF81296">
    <property type="entry name" value="E set domains"/>
    <property type="match status" value="1"/>
</dbReference>
<keyword evidence="5" id="KW-1185">Reference proteome</keyword>
<proteinExistence type="predicted"/>
<reference evidence="4 5" key="1">
    <citation type="submission" date="2021-03" db="EMBL/GenBank/DDBJ databases">
        <authorList>
            <person name="Xin L."/>
        </authorList>
    </citation>
    <scope>NUCLEOTIDE SEQUENCE [LARGE SCALE GENOMIC DNA]</scope>
    <source>
        <strain evidence="4 5">XHU 5031</strain>
    </source>
</reference>
<dbReference type="Gene3D" id="2.60.40.650">
    <property type="match status" value="1"/>
</dbReference>
<dbReference type="Proteomes" id="UP000664617">
    <property type="component" value="Unassembled WGS sequence"/>
</dbReference>
<feature type="transmembrane region" description="Helical" evidence="2">
    <location>
        <begin position="69"/>
        <end position="89"/>
    </location>
</feature>
<dbReference type="InterPro" id="IPR036374">
    <property type="entry name" value="OxRdtase_Mopterin-bd_sf"/>
</dbReference>
<feature type="region of interest" description="Disordered" evidence="1">
    <location>
        <begin position="518"/>
        <end position="549"/>
    </location>
</feature>
<dbReference type="Gene3D" id="3.90.420.10">
    <property type="entry name" value="Oxidoreductase, molybdopterin-binding domain"/>
    <property type="match status" value="1"/>
</dbReference>
<evidence type="ECO:0000313" key="5">
    <source>
        <dbReference type="Proteomes" id="UP000664617"/>
    </source>
</evidence>